<reference evidence="1 2" key="1">
    <citation type="journal article" date="2017" name="Nat. Commun.">
        <title>Genome assembly with in vitro proximity ligation data and whole-genome triplication in lettuce.</title>
        <authorList>
            <person name="Reyes-Chin-Wo S."/>
            <person name="Wang Z."/>
            <person name="Yang X."/>
            <person name="Kozik A."/>
            <person name="Arikit S."/>
            <person name="Song C."/>
            <person name="Xia L."/>
            <person name="Froenicke L."/>
            <person name="Lavelle D.O."/>
            <person name="Truco M.J."/>
            <person name="Xia R."/>
            <person name="Zhu S."/>
            <person name="Xu C."/>
            <person name="Xu H."/>
            <person name="Xu X."/>
            <person name="Cox K."/>
            <person name="Korf I."/>
            <person name="Meyers B.C."/>
            <person name="Michelmore R.W."/>
        </authorList>
    </citation>
    <scope>NUCLEOTIDE SEQUENCE [LARGE SCALE GENOMIC DNA]</scope>
    <source>
        <strain evidence="2">cv. Salinas</strain>
        <tissue evidence="1">Seedlings</tissue>
    </source>
</reference>
<organism evidence="1 2">
    <name type="scientific">Lactuca sativa</name>
    <name type="common">Garden lettuce</name>
    <dbReference type="NCBI Taxonomy" id="4236"/>
    <lineage>
        <taxon>Eukaryota</taxon>
        <taxon>Viridiplantae</taxon>
        <taxon>Streptophyta</taxon>
        <taxon>Embryophyta</taxon>
        <taxon>Tracheophyta</taxon>
        <taxon>Spermatophyta</taxon>
        <taxon>Magnoliopsida</taxon>
        <taxon>eudicotyledons</taxon>
        <taxon>Gunneridae</taxon>
        <taxon>Pentapetalae</taxon>
        <taxon>asterids</taxon>
        <taxon>campanulids</taxon>
        <taxon>Asterales</taxon>
        <taxon>Asteraceae</taxon>
        <taxon>Cichorioideae</taxon>
        <taxon>Cichorieae</taxon>
        <taxon>Lactucinae</taxon>
        <taxon>Lactuca</taxon>
    </lineage>
</organism>
<comment type="caution">
    <text evidence="1">The sequence shown here is derived from an EMBL/GenBank/DDBJ whole genome shotgun (WGS) entry which is preliminary data.</text>
</comment>
<evidence type="ECO:0000313" key="1">
    <source>
        <dbReference type="EMBL" id="KAJ0228535.1"/>
    </source>
</evidence>
<dbReference type="EMBL" id="NBSK02000001">
    <property type="protein sequence ID" value="KAJ0228535.1"/>
    <property type="molecule type" value="Genomic_DNA"/>
</dbReference>
<proteinExistence type="predicted"/>
<dbReference type="AlphaFoldDB" id="A0A9R1XUZ4"/>
<gene>
    <name evidence="1" type="ORF">LSAT_V11C100006000</name>
</gene>
<dbReference type="Proteomes" id="UP000235145">
    <property type="component" value="Unassembled WGS sequence"/>
</dbReference>
<keyword evidence="2" id="KW-1185">Reference proteome</keyword>
<protein>
    <submittedName>
        <fullName evidence="1">Uncharacterized protein</fullName>
    </submittedName>
</protein>
<name>A0A9R1XUZ4_LACSA</name>
<evidence type="ECO:0000313" key="2">
    <source>
        <dbReference type="Proteomes" id="UP000235145"/>
    </source>
</evidence>
<accession>A0A9R1XUZ4</accession>
<sequence length="98" mass="11457">MCKNCWENEQARHISYAKRSFGEVPASITFLIDTFQTIAQLFLKRLILTMVPPILEHFTRGSIWKVLFKLLKTLGRMMGFLTLIQWFSLMGFEHSNTS</sequence>